<dbReference type="EMBL" id="CAFBOT010000012">
    <property type="protein sequence ID" value="CAB4981770.1"/>
    <property type="molecule type" value="Genomic_DNA"/>
</dbReference>
<organism evidence="1">
    <name type="scientific">freshwater metagenome</name>
    <dbReference type="NCBI Taxonomy" id="449393"/>
    <lineage>
        <taxon>unclassified sequences</taxon>
        <taxon>metagenomes</taxon>
        <taxon>ecological metagenomes</taxon>
    </lineage>
</organism>
<evidence type="ECO:0000313" key="2">
    <source>
        <dbReference type="EMBL" id="CAB4981770.1"/>
    </source>
</evidence>
<proteinExistence type="predicted"/>
<accession>A0A6J6K986</accession>
<dbReference type="EMBL" id="CAEZWH010000019">
    <property type="protein sequence ID" value="CAB4645806.1"/>
    <property type="molecule type" value="Genomic_DNA"/>
</dbReference>
<sequence>MVLVTSKFLILFEKLGDFHGDTIHTSTGITLTHEIVKQGLVLAFAASYNWRKDLKACAVFQLHNSINDLLRSLALQLRTIFPTMLDANTCPQQAQVVVHLGNGSNC</sequence>
<gene>
    <name evidence="1" type="ORF">UFOPK2195_00196</name>
    <name evidence="2" type="ORF">UFOPK4000_00144</name>
</gene>
<dbReference type="AlphaFoldDB" id="A0A6J6K986"/>
<protein>
    <submittedName>
        <fullName evidence="1">Unannotated protein</fullName>
    </submittedName>
</protein>
<name>A0A6J6K986_9ZZZZ</name>
<reference evidence="1" key="1">
    <citation type="submission" date="2020-05" db="EMBL/GenBank/DDBJ databases">
        <authorList>
            <person name="Chiriac C."/>
            <person name="Salcher M."/>
            <person name="Ghai R."/>
            <person name="Kavagutti S V."/>
        </authorList>
    </citation>
    <scope>NUCLEOTIDE SEQUENCE</scope>
</reference>
<evidence type="ECO:0000313" key="1">
    <source>
        <dbReference type="EMBL" id="CAB4645806.1"/>
    </source>
</evidence>